<name>A0ABU5WSM2_9BURK</name>
<evidence type="ECO:0000256" key="3">
    <source>
        <dbReference type="ARBA" id="ARBA00023263"/>
    </source>
</evidence>
<dbReference type="PANTHER" id="PTHR33420">
    <property type="entry name" value="FIMBRIAL SUBUNIT ELFA-RELATED"/>
    <property type="match status" value="1"/>
</dbReference>
<evidence type="ECO:0000256" key="2">
    <source>
        <dbReference type="ARBA" id="ARBA00006671"/>
    </source>
</evidence>
<dbReference type="InterPro" id="IPR008966">
    <property type="entry name" value="Adhesion_dom_sf"/>
</dbReference>
<evidence type="ECO:0000256" key="4">
    <source>
        <dbReference type="SAM" id="SignalP"/>
    </source>
</evidence>
<comment type="subcellular location">
    <subcellularLocation>
        <location evidence="1">Fimbrium</location>
    </subcellularLocation>
</comment>
<dbReference type="Pfam" id="PF00419">
    <property type="entry name" value="Fimbrial"/>
    <property type="match status" value="1"/>
</dbReference>
<dbReference type="EMBL" id="JAWRLE010000039">
    <property type="protein sequence ID" value="MEB2581704.1"/>
    <property type="molecule type" value="Genomic_DNA"/>
</dbReference>
<dbReference type="Gene3D" id="2.60.40.1090">
    <property type="entry name" value="Fimbrial-type adhesion domain"/>
    <property type="match status" value="1"/>
</dbReference>
<dbReference type="RefSeq" id="WP_323620493.1">
    <property type="nucleotide sequence ID" value="NZ_JAWRKY010000001.1"/>
</dbReference>
<evidence type="ECO:0000256" key="1">
    <source>
        <dbReference type="ARBA" id="ARBA00004561"/>
    </source>
</evidence>
<comment type="similarity">
    <text evidence="2">Belongs to the fimbrial protein family.</text>
</comment>
<feature type="signal peptide" evidence="4">
    <location>
        <begin position="1"/>
        <end position="24"/>
    </location>
</feature>
<dbReference type="InterPro" id="IPR050263">
    <property type="entry name" value="Bact_Fimbrial_Adh_Pro"/>
</dbReference>
<evidence type="ECO:0000259" key="5">
    <source>
        <dbReference type="Pfam" id="PF00419"/>
    </source>
</evidence>
<dbReference type="SUPFAM" id="SSF49401">
    <property type="entry name" value="Bacterial adhesins"/>
    <property type="match status" value="1"/>
</dbReference>
<dbReference type="InterPro" id="IPR036937">
    <property type="entry name" value="Adhesion_dom_fimbrial_sf"/>
</dbReference>
<proteinExistence type="inferred from homology"/>
<keyword evidence="3" id="KW-0281">Fimbrium</keyword>
<keyword evidence="7" id="KW-1185">Reference proteome</keyword>
<dbReference type="PANTHER" id="PTHR33420:SF14">
    <property type="entry name" value="TYPE 1 FIMBRIN D-MANNOSE SPECIFIC ADHESIN"/>
    <property type="match status" value="1"/>
</dbReference>
<protein>
    <submittedName>
        <fullName evidence="6">Fimbrial protein</fullName>
    </submittedName>
</protein>
<feature type="chain" id="PRO_5047023603" evidence="4">
    <location>
        <begin position="25"/>
        <end position="327"/>
    </location>
</feature>
<sequence>MNCTALPRTFLSLLVMVCSGKLYAACEFTQSGYPVTTPWYTNVAISERSIPRDKLVGTSETVYVHPWGVVSLNCSPVATVTTAEISGGKLVPGYTNTYETGIPGIGIQFRAAVSGMSNTQIAPFSMSTTGANTSFNAGVTLVVTGPVGSGSVAGSTLPTMTWRAAQGTARISYVLRVSGSLAVTGNTCAVRNASLKVPMPQIKASALSHVGSTGGDQSFSIDLDRCAQGLKVYLTMTDVTDPSNTSNTLRLDSESTAQGIGYQITHDSLPLSFGPDSAIAGNTNQWYAGQPSGNTLSIPLTVRYVRTSQNITSGPANARASFTMSYQ</sequence>
<gene>
    <name evidence="6" type="ORF">SB593_22430</name>
</gene>
<accession>A0ABU5WSM2</accession>
<keyword evidence="4" id="KW-0732">Signal</keyword>
<dbReference type="Gene3D" id="2.60.40.3310">
    <property type="match status" value="1"/>
</dbReference>
<dbReference type="InterPro" id="IPR000259">
    <property type="entry name" value="Adhesion_dom_fimbrial"/>
</dbReference>
<evidence type="ECO:0000313" key="7">
    <source>
        <dbReference type="Proteomes" id="UP001304467"/>
    </source>
</evidence>
<reference evidence="6 7" key="1">
    <citation type="journal article" date="2023" name="Front. Microbiol.">
        <title>Genomic analyses of Burkholderia respiratory isolates indicates two evolutionarily distinct B. anthina clades.</title>
        <authorList>
            <person name="Pham A."/>
            <person name="Volmer J.G."/>
            <person name="Chambers D.C."/>
            <person name="Smith D.J."/>
            <person name="Reid D.W."/>
            <person name="Burr L."/>
            <person name="Wells T.J."/>
        </authorList>
    </citation>
    <scope>NUCLEOTIDE SEQUENCE [LARGE SCALE GENOMIC DNA]</scope>
    <source>
        <strain evidence="6 7">BCCIQ07A</strain>
    </source>
</reference>
<feature type="domain" description="Fimbrial-type adhesion" evidence="5">
    <location>
        <begin position="179"/>
        <end position="327"/>
    </location>
</feature>
<evidence type="ECO:0000313" key="6">
    <source>
        <dbReference type="EMBL" id="MEB2581704.1"/>
    </source>
</evidence>
<dbReference type="Proteomes" id="UP001304467">
    <property type="component" value="Unassembled WGS sequence"/>
</dbReference>
<comment type="caution">
    <text evidence="6">The sequence shown here is derived from an EMBL/GenBank/DDBJ whole genome shotgun (WGS) entry which is preliminary data.</text>
</comment>
<organism evidence="6 7">
    <name type="scientific">Burkholderia anthinoferrum</name>
    <dbReference type="NCBI Taxonomy" id="3090833"/>
    <lineage>
        <taxon>Bacteria</taxon>
        <taxon>Pseudomonadati</taxon>
        <taxon>Pseudomonadota</taxon>
        <taxon>Betaproteobacteria</taxon>
        <taxon>Burkholderiales</taxon>
        <taxon>Burkholderiaceae</taxon>
        <taxon>Burkholderia</taxon>
    </lineage>
</organism>